<comment type="caution">
    <text evidence="7">The sequence shown here is derived from an EMBL/GenBank/DDBJ whole genome shotgun (WGS) entry which is preliminary data.</text>
</comment>
<feature type="compositionally biased region" description="Polar residues" evidence="5">
    <location>
        <begin position="40"/>
        <end position="52"/>
    </location>
</feature>
<sequence length="441" mass="47797">GPWMSSNASNRTSQAQDTSDNSSGFGSLFRDTSPGAPSLSGASTIPGPSTTFRGAGFKPAGASTSAAQSLSSRFNKLSSIAMGSKPLGRSASASTLVSAQTSGSAVAGSKVQPIPFKNGITLIKDRRLIGQTFHSKNLKPIFDSIVEHHRMRVRPLIDKKANARSVYNTIIEAFVEQGHDFIQDGWKGFEYAYTTSTDHRLMTLGPEGKPKQSLSAAELASEYHRRECYIVVQSDQKCSDYDPMFFEMADPISDDEFSQDGMSTVNGSGFQKCFFCQTEFTVDLINDHESTCGWDDGPKPHVKVKSERVKSEKIPDIDSDGPEEDAGNSTLTSVRSSGNKKAKVDNADVTCACGKPDDDEKTMVGCDGTDCDVWRHRSCADESGFNGVDWFCPSCRPDFKDAPAYGSHHRKRKQNPDANVTKRVSPRNKAQSSNSASNTAT</sequence>
<keyword evidence="2 4" id="KW-0863">Zinc-finger</keyword>
<dbReference type="InterPro" id="IPR019787">
    <property type="entry name" value="Znf_PHD-finger"/>
</dbReference>
<evidence type="ECO:0000313" key="7">
    <source>
        <dbReference type="EMBL" id="KAE8261162.1"/>
    </source>
</evidence>
<feature type="compositionally biased region" description="Acidic residues" evidence="5">
    <location>
        <begin position="317"/>
        <end position="326"/>
    </location>
</feature>
<name>A0A8X7T1U0_9BASI</name>
<reference evidence="7" key="1">
    <citation type="submission" date="2016-04" db="EMBL/GenBank/DDBJ databases">
        <authorList>
            <person name="Nguyen H.D."/>
            <person name="Samba Siva P."/>
            <person name="Cullis J."/>
            <person name="Levesque C.A."/>
            <person name="Hambleton S."/>
        </authorList>
    </citation>
    <scope>NUCLEOTIDE SEQUENCE</scope>
    <source>
        <strain evidence="7">DAOMC 236422</strain>
    </source>
</reference>
<gene>
    <name evidence="7" type="ORF">A4X09_0g7704</name>
</gene>
<keyword evidence="3" id="KW-0862">Zinc</keyword>
<organism evidence="7 8">
    <name type="scientific">Tilletia walkeri</name>
    <dbReference type="NCBI Taxonomy" id="117179"/>
    <lineage>
        <taxon>Eukaryota</taxon>
        <taxon>Fungi</taxon>
        <taxon>Dikarya</taxon>
        <taxon>Basidiomycota</taxon>
        <taxon>Ustilaginomycotina</taxon>
        <taxon>Exobasidiomycetes</taxon>
        <taxon>Tilletiales</taxon>
        <taxon>Tilletiaceae</taxon>
        <taxon>Tilletia</taxon>
    </lineage>
</organism>
<protein>
    <recommendedName>
        <fullName evidence="6">PHD-type domain-containing protein</fullName>
    </recommendedName>
</protein>
<feature type="region of interest" description="Disordered" evidence="5">
    <location>
        <begin position="1"/>
        <end position="63"/>
    </location>
</feature>
<evidence type="ECO:0000256" key="2">
    <source>
        <dbReference type="ARBA" id="ARBA00022771"/>
    </source>
</evidence>
<feature type="region of interest" description="Disordered" evidence="5">
    <location>
        <begin position="295"/>
        <end position="339"/>
    </location>
</feature>
<dbReference type="AlphaFoldDB" id="A0A8X7T1U0"/>
<feature type="compositionally biased region" description="Basic and acidic residues" evidence="5">
    <location>
        <begin position="295"/>
        <end position="316"/>
    </location>
</feature>
<dbReference type="Proteomes" id="UP000078113">
    <property type="component" value="Unassembled WGS sequence"/>
</dbReference>
<dbReference type="EMBL" id="LWDG02001055">
    <property type="protein sequence ID" value="KAE8261162.1"/>
    <property type="molecule type" value="Genomic_DNA"/>
</dbReference>
<evidence type="ECO:0000256" key="4">
    <source>
        <dbReference type="PROSITE-ProRule" id="PRU00146"/>
    </source>
</evidence>
<feature type="domain" description="PHD-type" evidence="6">
    <location>
        <begin position="348"/>
        <end position="398"/>
    </location>
</feature>
<dbReference type="InterPro" id="IPR011011">
    <property type="entry name" value="Znf_FYVE_PHD"/>
</dbReference>
<feature type="compositionally biased region" description="Polar residues" evidence="5">
    <location>
        <begin position="1"/>
        <end position="25"/>
    </location>
</feature>
<feature type="compositionally biased region" description="Polar residues" evidence="5">
    <location>
        <begin position="327"/>
        <end position="339"/>
    </location>
</feature>
<dbReference type="CDD" id="cd15489">
    <property type="entry name" value="PHD_SF"/>
    <property type="match status" value="1"/>
</dbReference>
<keyword evidence="1" id="KW-0479">Metal-binding</keyword>
<evidence type="ECO:0000256" key="1">
    <source>
        <dbReference type="ARBA" id="ARBA00022723"/>
    </source>
</evidence>
<evidence type="ECO:0000256" key="3">
    <source>
        <dbReference type="ARBA" id="ARBA00022833"/>
    </source>
</evidence>
<reference evidence="7" key="2">
    <citation type="journal article" date="2019" name="IMA Fungus">
        <title>Genome sequencing and comparison of five Tilletia species to identify candidate genes for the detection of regulated species infecting wheat.</title>
        <authorList>
            <person name="Nguyen H.D.T."/>
            <person name="Sultana T."/>
            <person name="Kesanakurti P."/>
            <person name="Hambleton S."/>
        </authorList>
    </citation>
    <scope>NUCLEOTIDE SEQUENCE</scope>
    <source>
        <strain evidence="7">DAOMC 236422</strain>
    </source>
</reference>
<dbReference type="GO" id="GO:0008270">
    <property type="term" value="F:zinc ion binding"/>
    <property type="evidence" value="ECO:0007669"/>
    <property type="project" value="UniProtKB-KW"/>
</dbReference>
<evidence type="ECO:0000256" key="5">
    <source>
        <dbReference type="SAM" id="MobiDB-lite"/>
    </source>
</evidence>
<dbReference type="InterPro" id="IPR001965">
    <property type="entry name" value="Znf_PHD"/>
</dbReference>
<accession>A0A8X7T1U0</accession>
<dbReference type="SMART" id="SM00249">
    <property type="entry name" value="PHD"/>
    <property type="match status" value="1"/>
</dbReference>
<feature type="compositionally biased region" description="Low complexity" evidence="5">
    <location>
        <begin position="432"/>
        <end position="441"/>
    </location>
</feature>
<feature type="non-terminal residue" evidence="7">
    <location>
        <position position="1"/>
    </location>
</feature>
<dbReference type="PROSITE" id="PS50016">
    <property type="entry name" value="ZF_PHD_2"/>
    <property type="match status" value="1"/>
</dbReference>
<dbReference type="InterPro" id="IPR013083">
    <property type="entry name" value="Znf_RING/FYVE/PHD"/>
</dbReference>
<dbReference type="SUPFAM" id="SSF57903">
    <property type="entry name" value="FYVE/PHD zinc finger"/>
    <property type="match status" value="1"/>
</dbReference>
<feature type="region of interest" description="Disordered" evidence="5">
    <location>
        <begin position="403"/>
        <end position="441"/>
    </location>
</feature>
<dbReference type="Gene3D" id="3.30.40.10">
    <property type="entry name" value="Zinc/RING finger domain, C3HC4 (zinc finger)"/>
    <property type="match status" value="1"/>
</dbReference>
<proteinExistence type="predicted"/>
<evidence type="ECO:0000259" key="6">
    <source>
        <dbReference type="PROSITE" id="PS50016"/>
    </source>
</evidence>
<keyword evidence="8" id="KW-1185">Reference proteome</keyword>
<evidence type="ECO:0000313" key="8">
    <source>
        <dbReference type="Proteomes" id="UP000078113"/>
    </source>
</evidence>